<dbReference type="InterPro" id="IPR050696">
    <property type="entry name" value="FtsA/MreB"/>
</dbReference>
<comment type="subunit">
    <text evidence="5">Self-interacts. Interacts with FtsZ.</text>
</comment>
<dbReference type="InterPro" id="IPR003494">
    <property type="entry name" value="SHS2_FtsA"/>
</dbReference>
<sequence>MAILAIDVGSSKTTAIIADNKDTLTISGTGIAKSKGVKKGIITNIEEASKSIKQAVNDAKRVAGIEINKAVISISSAYTKSIKSYGIVNVPNREVTIKEINRAINSAMINAAIPNDYVPIQAIPYNFKLDDSSEIEDPVGMSGSRLEVTLHIIIAQKSGLDNLKKTFKSAGIEIDKIVNSGYASALAVLKDDEKELGVAVMDIGAATCDIAIFVNKALSYTDYLPIGSHHITHDLSIALHTTLKDAENIKLNFENYVNNSEDLIEISVIGNESEKQKASISTITQVISARVEETFLLLNKKLDDSKLKDKIGTGIVLTGGFTNFYNVREIASNFFDGLPVRIGYPKEIEGLVENLKSPEFATIIGLILYANGENSKYEKDSNQNFHSLDLAENIPSKNELFEKKEEKEVLAEIPKKTKNTTNPIKKLINWINNLF</sequence>
<comment type="similarity">
    <text evidence="5 6">Belongs to the FtsA/MreB family.</text>
</comment>
<dbReference type="HAMAP" id="MF_02033">
    <property type="entry name" value="FtsA"/>
    <property type="match status" value="1"/>
</dbReference>
<dbReference type="NCBIfam" id="TIGR01174">
    <property type="entry name" value="ftsA"/>
    <property type="match status" value="1"/>
</dbReference>
<reference evidence="8 9" key="1">
    <citation type="journal article" date="2017" name="Syst. Appl. Microbiol.">
        <title>Lebetimonas natsushimae sp. nov., a novel strictly anaerobic, moderately thermophilic chemoautotroph isolated from a deep-sea hydrothermal vent polychaete nest in the Mid-Okinawa Trough.</title>
        <authorList>
            <person name="Nagata R."/>
            <person name="Takaki Y."/>
            <person name="Tame A."/>
            <person name="Nunoura T."/>
            <person name="Muto H."/>
            <person name="Mino S."/>
            <person name="Sawayama S."/>
            <person name="Takai K."/>
            <person name="Nakagawa S."/>
        </authorList>
    </citation>
    <scope>NUCLEOTIDE SEQUENCE [LARGE SCALE GENOMIC DNA]</scope>
    <source>
        <strain evidence="8 9">HS1857</strain>
    </source>
</reference>
<dbReference type="GO" id="GO:0032153">
    <property type="term" value="C:cell division site"/>
    <property type="evidence" value="ECO:0007669"/>
    <property type="project" value="UniProtKB-UniRule"/>
</dbReference>
<evidence type="ECO:0000256" key="2">
    <source>
        <dbReference type="ARBA" id="ARBA00022618"/>
    </source>
</evidence>
<keyword evidence="9" id="KW-1185">Reference proteome</keyword>
<dbReference type="SUPFAM" id="SSF53067">
    <property type="entry name" value="Actin-like ATPase domain"/>
    <property type="match status" value="2"/>
</dbReference>
<dbReference type="Pfam" id="PF02491">
    <property type="entry name" value="SHS2_FTSA"/>
    <property type="match status" value="1"/>
</dbReference>
<accession>A0A292YBX2</accession>
<feature type="domain" description="SHS2" evidence="7">
    <location>
        <begin position="3"/>
        <end position="188"/>
    </location>
</feature>
<keyword evidence="2 5" id="KW-0132">Cell division</keyword>
<keyword evidence="3 5" id="KW-0472">Membrane</keyword>
<dbReference type="CDD" id="cd24048">
    <property type="entry name" value="ASKHA_NBD_FtsA"/>
    <property type="match status" value="1"/>
</dbReference>
<gene>
    <name evidence="5" type="primary">ftsA</name>
    <name evidence="8" type="ORF">LNAT_P0883</name>
</gene>
<dbReference type="PIRSF" id="PIRSF003101">
    <property type="entry name" value="FtsA"/>
    <property type="match status" value="1"/>
</dbReference>
<name>A0A292YBX2_9BACT</name>
<dbReference type="SMART" id="SM00842">
    <property type="entry name" value="FtsA"/>
    <property type="match status" value="1"/>
</dbReference>
<evidence type="ECO:0000313" key="8">
    <source>
        <dbReference type="EMBL" id="GAX87587.1"/>
    </source>
</evidence>
<dbReference type="GO" id="GO:0043093">
    <property type="term" value="P:FtsZ-dependent cytokinesis"/>
    <property type="evidence" value="ECO:0007669"/>
    <property type="project" value="UniProtKB-UniRule"/>
</dbReference>
<keyword evidence="4 5" id="KW-0131">Cell cycle</keyword>
<evidence type="ECO:0000256" key="3">
    <source>
        <dbReference type="ARBA" id="ARBA00023136"/>
    </source>
</evidence>
<dbReference type="PANTHER" id="PTHR32432:SF4">
    <property type="entry name" value="CELL DIVISION PROTEIN FTSA"/>
    <property type="match status" value="1"/>
</dbReference>
<keyword evidence="1 5" id="KW-1003">Cell membrane</keyword>
<evidence type="ECO:0000256" key="5">
    <source>
        <dbReference type="HAMAP-Rule" id="MF_02033"/>
    </source>
</evidence>
<comment type="subcellular location">
    <subcellularLocation>
        <location evidence="5">Cell membrane</location>
        <topology evidence="5">Peripheral membrane protein</topology>
        <orientation evidence="5">Cytoplasmic side</orientation>
    </subcellularLocation>
    <text evidence="5">Localizes to the Z ring in an FtsZ-dependent manner. Targeted to the membrane through a conserved C-terminal amphipathic helix.</text>
</comment>
<dbReference type="GO" id="GO:0009898">
    <property type="term" value="C:cytoplasmic side of plasma membrane"/>
    <property type="evidence" value="ECO:0007669"/>
    <property type="project" value="UniProtKB-UniRule"/>
</dbReference>
<dbReference type="OrthoDB" id="9810567at2"/>
<dbReference type="Pfam" id="PF14450">
    <property type="entry name" value="FtsA"/>
    <property type="match status" value="1"/>
</dbReference>
<evidence type="ECO:0000313" key="9">
    <source>
        <dbReference type="Proteomes" id="UP000217944"/>
    </source>
</evidence>
<comment type="function">
    <text evidence="5 6">Cell division protein that is involved in the assembly of the Z ring. May serve as a membrane anchor for the Z ring.</text>
</comment>
<evidence type="ECO:0000256" key="1">
    <source>
        <dbReference type="ARBA" id="ARBA00022475"/>
    </source>
</evidence>
<evidence type="ECO:0000256" key="6">
    <source>
        <dbReference type="PIRNR" id="PIRNR003101"/>
    </source>
</evidence>
<dbReference type="RefSeq" id="WP_096258727.1">
    <property type="nucleotide sequence ID" value="NZ_BDME01000001.1"/>
</dbReference>
<dbReference type="EMBL" id="BDME01000001">
    <property type="protein sequence ID" value="GAX87587.1"/>
    <property type="molecule type" value="Genomic_DNA"/>
</dbReference>
<dbReference type="Gene3D" id="3.30.420.40">
    <property type="match status" value="2"/>
</dbReference>
<comment type="caution">
    <text evidence="8">The sequence shown here is derived from an EMBL/GenBank/DDBJ whole genome shotgun (WGS) entry which is preliminary data.</text>
</comment>
<evidence type="ECO:0000256" key="4">
    <source>
        <dbReference type="ARBA" id="ARBA00023306"/>
    </source>
</evidence>
<dbReference type="AlphaFoldDB" id="A0A292YBX2"/>
<dbReference type="InterPro" id="IPR020823">
    <property type="entry name" value="Cell_div_FtsA"/>
</dbReference>
<protein>
    <recommendedName>
        <fullName evidence="5 6">Cell division protein FtsA</fullName>
    </recommendedName>
</protein>
<dbReference type="InterPro" id="IPR043129">
    <property type="entry name" value="ATPase_NBD"/>
</dbReference>
<dbReference type="Proteomes" id="UP000217944">
    <property type="component" value="Unassembled WGS sequence"/>
</dbReference>
<evidence type="ECO:0000259" key="7">
    <source>
        <dbReference type="SMART" id="SM00842"/>
    </source>
</evidence>
<organism evidence="8 9">
    <name type="scientific">Lebetimonas natsushimae</name>
    <dbReference type="NCBI Taxonomy" id="1936991"/>
    <lineage>
        <taxon>Bacteria</taxon>
        <taxon>Pseudomonadati</taxon>
        <taxon>Campylobacterota</taxon>
        <taxon>Epsilonproteobacteria</taxon>
        <taxon>Nautiliales</taxon>
        <taxon>Nautiliaceae</taxon>
        <taxon>Lebetimonas</taxon>
    </lineage>
</organism>
<proteinExistence type="inferred from homology"/>
<dbReference type="PANTHER" id="PTHR32432">
    <property type="entry name" value="CELL DIVISION PROTEIN FTSA-RELATED"/>
    <property type="match status" value="1"/>
</dbReference>